<reference evidence="1 2" key="1">
    <citation type="submission" date="2018-12" db="EMBL/GenBank/DDBJ databases">
        <authorList>
            <person name="Grouzdev D.S."/>
            <person name="Krutkina M.S."/>
        </authorList>
    </citation>
    <scope>NUCLEOTIDE SEQUENCE [LARGE SCALE GENOMIC DNA]</scope>
    <source>
        <strain evidence="1 2">RmlP026</strain>
    </source>
</reference>
<organism evidence="1 2">
    <name type="scientific">Lichenibacterium minor</name>
    <dbReference type="NCBI Taxonomy" id="2316528"/>
    <lineage>
        <taxon>Bacteria</taxon>
        <taxon>Pseudomonadati</taxon>
        <taxon>Pseudomonadota</taxon>
        <taxon>Alphaproteobacteria</taxon>
        <taxon>Hyphomicrobiales</taxon>
        <taxon>Lichenihabitantaceae</taxon>
        <taxon>Lichenibacterium</taxon>
    </lineage>
</organism>
<evidence type="ECO:0000313" key="1">
    <source>
        <dbReference type="EMBL" id="RYC29358.1"/>
    </source>
</evidence>
<accession>A0A4Q2U117</accession>
<keyword evidence="2" id="KW-1185">Reference proteome</keyword>
<comment type="caution">
    <text evidence="1">The sequence shown here is derived from an EMBL/GenBank/DDBJ whole genome shotgun (WGS) entry which is preliminary data.</text>
</comment>
<reference evidence="1 2" key="2">
    <citation type="submission" date="2019-02" db="EMBL/GenBank/DDBJ databases">
        <title>'Lichenibacterium ramalinii' gen. nov. sp. nov., 'Lichenibacterium minor' gen. nov. sp. nov.</title>
        <authorList>
            <person name="Pankratov T."/>
        </authorList>
    </citation>
    <scope>NUCLEOTIDE SEQUENCE [LARGE SCALE GENOMIC DNA]</scope>
    <source>
        <strain evidence="1 2">RmlP026</strain>
    </source>
</reference>
<gene>
    <name evidence="1" type="ORF">D3273_24255</name>
</gene>
<dbReference type="Proteomes" id="UP000290759">
    <property type="component" value="Unassembled WGS sequence"/>
</dbReference>
<protein>
    <submittedName>
        <fullName evidence="1">Uncharacterized protein</fullName>
    </submittedName>
</protein>
<evidence type="ECO:0000313" key="2">
    <source>
        <dbReference type="Proteomes" id="UP000290759"/>
    </source>
</evidence>
<dbReference type="EMBL" id="QYBB01000055">
    <property type="protein sequence ID" value="RYC29358.1"/>
    <property type="molecule type" value="Genomic_DNA"/>
</dbReference>
<dbReference type="AlphaFoldDB" id="A0A4Q2U117"/>
<proteinExistence type="predicted"/>
<dbReference type="RefSeq" id="WP_129229546.1">
    <property type="nucleotide sequence ID" value="NZ_QYBB01000055.1"/>
</dbReference>
<name>A0A4Q2U117_9HYPH</name>
<sequence>MSGDHERMDPIQHIIDHNDEVEERLAIIEAHDSALLAFATNFELVKKLSSIIGWENVPAEGRQLMRNYLGALVDGADAFIEHVSATDGPTTELTTLFREINEARDWLAERMEIH</sequence>